<organism evidence="1">
    <name type="scientific">virus sp. ctBM815</name>
    <dbReference type="NCBI Taxonomy" id="2825806"/>
    <lineage>
        <taxon>Viruses</taxon>
    </lineage>
</organism>
<accession>A0A8S5RJA7</accession>
<name>A0A8S5RJA7_9VIRU</name>
<dbReference type="Pfam" id="PF24228">
    <property type="entry name" value="CrAss_Ring_1"/>
    <property type="match status" value="1"/>
</dbReference>
<proteinExistence type="predicted"/>
<sequence>MHHYHPIQPAGTPLITHRSQLLGINGSTALMDAIRDIKNGSPSYWIKPGWIVFNKEGGFAKLSYKAIATDERGYPLIPDLPSYQEAIYWYVMMKLSFPKFLKGSLGGKARYN</sequence>
<protein>
    <submittedName>
        <fullName evidence="1">Uncharacterized protein</fullName>
    </submittedName>
</protein>
<dbReference type="InterPro" id="IPR057118">
    <property type="entry name" value="R1-like"/>
</dbReference>
<dbReference type="EMBL" id="BK059109">
    <property type="protein sequence ID" value="DAE31486.1"/>
    <property type="molecule type" value="Genomic_DNA"/>
</dbReference>
<reference evidence="1" key="1">
    <citation type="journal article" date="2021" name="Proc. Natl. Acad. Sci. U.S.A.">
        <title>A Catalog of Tens of Thousands of Viruses from Human Metagenomes Reveals Hidden Associations with Chronic Diseases.</title>
        <authorList>
            <person name="Tisza M.J."/>
            <person name="Buck C.B."/>
        </authorList>
    </citation>
    <scope>NUCLEOTIDE SEQUENCE</scope>
    <source>
        <strain evidence="1">CtBM815</strain>
    </source>
</reference>
<evidence type="ECO:0000313" key="1">
    <source>
        <dbReference type="EMBL" id="DAE31486.1"/>
    </source>
</evidence>